<evidence type="ECO:0000256" key="2">
    <source>
        <dbReference type="SAM" id="MobiDB-lite"/>
    </source>
</evidence>
<dbReference type="Pfam" id="PF02638">
    <property type="entry name" value="GHL10"/>
    <property type="match status" value="1"/>
</dbReference>
<feature type="domain" description="Glycosyl hydrolase-like 10" evidence="4">
    <location>
        <begin position="203"/>
        <end position="354"/>
    </location>
</feature>
<dbReference type="PANTHER" id="PTHR43405:SF1">
    <property type="entry name" value="GLYCOSYL HYDROLASE DIGH"/>
    <property type="match status" value="1"/>
</dbReference>
<dbReference type="Proteomes" id="UP000030746">
    <property type="component" value="Unassembled WGS sequence"/>
</dbReference>
<keyword evidence="6" id="KW-1185">Reference proteome</keyword>
<dbReference type="CTD" id="20242920"/>
<dbReference type="Gene3D" id="3.20.20.80">
    <property type="entry name" value="Glycosidases"/>
    <property type="match status" value="1"/>
</dbReference>
<evidence type="ECO:0000313" key="6">
    <source>
        <dbReference type="Proteomes" id="UP000030746"/>
    </source>
</evidence>
<feature type="signal peptide" evidence="3">
    <location>
        <begin position="1"/>
        <end position="16"/>
    </location>
</feature>
<dbReference type="InterPro" id="IPR017853">
    <property type="entry name" value="GH"/>
</dbReference>
<protein>
    <recommendedName>
        <fullName evidence="4">Glycosyl hydrolase-like 10 domain-containing protein</fullName>
    </recommendedName>
</protein>
<keyword evidence="1 3" id="KW-0732">Signal</keyword>
<evidence type="ECO:0000313" key="5">
    <source>
        <dbReference type="EMBL" id="ESO96265.1"/>
    </source>
</evidence>
<dbReference type="EMBL" id="KB201504">
    <property type="protein sequence ID" value="ESO96265.1"/>
    <property type="molecule type" value="Genomic_DNA"/>
</dbReference>
<dbReference type="InterPro" id="IPR003790">
    <property type="entry name" value="GHL10"/>
</dbReference>
<feature type="chain" id="PRO_5004716187" description="Glycosyl hydrolase-like 10 domain-containing protein" evidence="3">
    <location>
        <begin position="17"/>
        <end position="516"/>
    </location>
</feature>
<dbReference type="KEGG" id="lgi:LOTGIDRAFT_174920"/>
<feature type="region of interest" description="Disordered" evidence="2">
    <location>
        <begin position="76"/>
        <end position="132"/>
    </location>
</feature>
<dbReference type="PANTHER" id="PTHR43405">
    <property type="entry name" value="GLYCOSYL HYDROLASE DIGH"/>
    <property type="match status" value="1"/>
</dbReference>
<dbReference type="OrthoDB" id="10005725at2759"/>
<evidence type="ECO:0000256" key="3">
    <source>
        <dbReference type="SAM" id="SignalP"/>
    </source>
</evidence>
<gene>
    <name evidence="5" type="ORF">LOTGIDRAFT_174920</name>
</gene>
<organism evidence="5 6">
    <name type="scientific">Lottia gigantea</name>
    <name type="common">Giant owl limpet</name>
    <dbReference type="NCBI Taxonomy" id="225164"/>
    <lineage>
        <taxon>Eukaryota</taxon>
        <taxon>Metazoa</taxon>
        <taxon>Spiralia</taxon>
        <taxon>Lophotrochozoa</taxon>
        <taxon>Mollusca</taxon>
        <taxon>Gastropoda</taxon>
        <taxon>Patellogastropoda</taxon>
        <taxon>Lottioidea</taxon>
        <taxon>Lottiidae</taxon>
        <taxon>Lottia</taxon>
    </lineage>
</organism>
<dbReference type="InterPro" id="IPR052177">
    <property type="entry name" value="Divisome_Glycosyl_Hydrolase"/>
</dbReference>
<dbReference type="RefSeq" id="XP_009053043.1">
    <property type="nucleotide sequence ID" value="XM_009054795.1"/>
</dbReference>
<proteinExistence type="predicted"/>
<dbReference type="SUPFAM" id="SSF51445">
    <property type="entry name" value="(Trans)glycosidases"/>
    <property type="match status" value="1"/>
</dbReference>
<feature type="compositionally biased region" description="Acidic residues" evidence="2">
    <location>
        <begin position="111"/>
        <end position="128"/>
    </location>
</feature>
<sequence length="516" mass="58240">MVSLLAVLLLLPLMVCQFGDYGGNFQQRSRNGISNMNIMDFLDNLDMDLNFKISDLRKVNNKVRLTIDMGMEDRNDVEYDDDSVGERMGVNDYDGGYQERNDEKWEGNVESGEEGEREDDESREDEISTESNEMVIANNQDSCIGTFNDRNPSIGCIRDGCCKDTYQLSNLCAGNSVCCYSLNICNFCFKTYGTWISRYQHHQTEQIVKSAFKDLKAVGITRVYINIWANGNIYAKSSTAKSNGVNMPRDALEWAVNAGKTYGLEVFAWFEYGTQAESGLIPSSKFATESDKKGWLLKTSNGGYTTTAGGKYVYLNAFNPAVREFIENMTADIVKNYRIDGIQYDDHMSFPTGFKQVDDLNSSTRQRIMKDFMDQIKMRVERENVNTIVSYSPAPLDTAISKHNVDWTNYIKDGIVDEIVPQYYRVSINAYRKVLDVDIPKLGGQQTSMIAGIRLSGSSKPYNTPSDDVNEMIKLSYDVGFKGISFWLADTILVGNYTPPPLNICQQSQLTYPYSA</sequence>
<reference evidence="5 6" key="1">
    <citation type="journal article" date="2013" name="Nature">
        <title>Insights into bilaterian evolution from three spiralian genomes.</title>
        <authorList>
            <person name="Simakov O."/>
            <person name="Marletaz F."/>
            <person name="Cho S.J."/>
            <person name="Edsinger-Gonzales E."/>
            <person name="Havlak P."/>
            <person name="Hellsten U."/>
            <person name="Kuo D.H."/>
            <person name="Larsson T."/>
            <person name="Lv J."/>
            <person name="Arendt D."/>
            <person name="Savage R."/>
            <person name="Osoegawa K."/>
            <person name="de Jong P."/>
            <person name="Grimwood J."/>
            <person name="Chapman J.A."/>
            <person name="Shapiro H."/>
            <person name="Aerts A."/>
            <person name="Otillar R.P."/>
            <person name="Terry A.Y."/>
            <person name="Boore J.L."/>
            <person name="Grigoriev I.V."/>
            <person name="Lindberg D.R."/>
            <person name="Seaver E.C."/>
            <person name="Weisblat D.A."/>
            <person name="Putnam N.H."/>
            <person name="Rokhsar D.S."/>
        </authorList>
    </citation>
    <scope>NUCLEOTIDE SEQUENCE [LARGE SCALE GENOMIC DNA]</scope>
</reference>
<dbReference type="AlphaFoldDB" id="V4ANA9"/>
<feature type="compositionally biased region" description="Basic and acidic residues" evidence="2">
    <location>
        <begin position="97"/>
        <end position="107"/>
    </location>
</feature>
<evidence type="ECO:0000256" key="1">
    <source>
        <dbReference type="ARBA" id="ARBA00022729"/>
    </source>
</evidence>
<accession>V4ANA9</accession>
<evidence type="ECO:0000259" key="4">
    <source>
        <dbReference type="Pfam" id="PF02638"/>
    </source>
</evidence>
<dbReference type="GeneID" id="20242920"/>
<dbReference type="HOGENOM" id="CLU_528169_0_0_1"/>
<name>V4ANA9_LOTGI</name>